<organism evidence="3">
    <name type="scientific">Schizophyllum commune (strain H4-8 / FGSC 9210)</name>
    <name type="common">Split gill fungus</name>
    <dbReference type="NCBI Taxonomy" id="578458"/>
    <lineage>
        <taxon>Eukaryota</taxon>
        <taxon>Fungi</taxon>
        <taxon>Dikarya</taxon>
        <taxon>Basidiomycota</taxon>
        <taxon>Agaricomycotina</taxon>
        <taxon>Agaricomycetes</taxon>
        <taxon>Agaricomycetidae</taxon>
        <taxon>Agaricales</taxon>
        <taxon>Schizophyllaceae</taxon>
        <taxon>Schizophyllum</taxon>
    </lineage>
</organism>
<dbReference type="RefSeq" id="XP_003037814.1">
    <property type="nucleotide sequence ID" value="XM_003037768.1"/>
</dbReference>
<proteinExistence type="predicted"/>
<feature type="compositionally biased region" description="Basic and acidic residues" evidence="1">
    <location>
        <begin position="9"/>
        <end position="20"/>
    </location>
</feature>
<dbReference type="EMBL" id="GL377302">
    <property type="protein sequence ID" value="EFJ02912.1"/>
    <property type="molecule type" value="Genomic_DNA"/>
</dbReference>
<gene>
    <name evidence="2" type="ORF">SCHCODRAFT_102408</name>
</gene>
<dbReference type="VEuPathDB" id="FungiDB:SCHCODRAFT_02729535"/>
<sequence length="331" mass="38730">MTAALSHARNNECSKKRPREPELEIVYKKQKCTADNAHHKCTVDGTRHRKRARKEKPFARMTEQQRKFYTARRSNPEGPTVRIGELLEETEKEKAQAAARCKLWRDAIAAKKAWKESLPPARRWDPEFRFPERTVLVDVEKGLQMFGLTWEEIETLPAQWHDGYPLCDGWHCSYRDMRDLSARKFKAGAFEFKRLFGKPIGDPRMRHGRLEGFVEKPGQAAIDPYSGLPIVDIHVSSKRHATGMYRPTCQVEQLMLDDPVQYGKKLEKEEKERQRKEKEQQAAREREEKERRAQEKKVEAEWKRKMKAAERKKLTAKAKKAKSQSADSSEW</sequence>
<evidence type="ECO:0000256" key="1">
    <source>
        <dbReference type="SAM" id="MobiDB-lite"/>
    </source>
</evidence>
<dbReference type="Proteomes" id="UP000007431">
    <property type="component" value="Unassembled WGS sequence"/>
</dbReference>
<feature type="region of interest" description="Disordered" evidence="1">
    <location>
        <begin position="268"/>
        <end position="331"/>
    </location>
</feature>
<dbReference type="HOGENOM" id="CLU_839787_0_0_1"/>
<feature type="non-terminal residue" evidence="2">
    <location>
        <position position="331"/>
    </location>
</feature>
<feature type="region of interest" description="Disordered" evidence="1">
    <location>
        <begin position="1"/>
        <end position="20"/>
    </location>
</feature>
<accession>D8PNK3</accession>
<dbReference type="KEGG" id="scm:SCHCO_02729535"/>
<evidence type="ECO:0000313" key="3">
    <source>
        <dbReference type="Proteomes" id="UP000007431"/>
    </source>
</evidence>
<dbReference type="InParanoid" id="D8PNK3"/>
<evidence type="ECO:0000313" key="2">
    <source>
        <dbReference type="EMBL" id="EFJ02912.1"/>
    </source>
</evidence>
<name>D8PNK3_SCHCM</name>
<dbReference type="AlphaFoldDB" id="D8PNK3"/>
<dbReference type="GeneID" id="9597425"/>
<keyword evidence="3" id="KW-1185">Reference proteome</keyword>
<protein>
    <submittedName>
        <fullName evidence="2">Uncharacterized protein</fullName>
    </submittedName>
</protein>
<reference evidence="2 3" key="1">
    <citation type="journal article" date="2010" name="Nat. Biotechnol.">
        <title>Genome sequence of the model mushroom Schizophyllum commune.</title>
        <authorList>
            <person name="Ohm R.A."/>
            <person name="de Jong J.F."/>
            <person name="Lugones L.G."/>
            <person name="Aerts A."/>
            <person name="Kothe E."/>
            <person name="Stajich J.E."/>
            <person name="de Vries R.P."/>
            <person name="Record E."/>
            <person name="Levasseur A."/>
            <person name="Baker S.E."/>
            <person name="Bartholomew K.A."/>
            <person name="Coutinho P.M."/>
            <person name="Erdmann S."/>
            <person name="Fowler T.J."/>
            <person name="Gathman A.C."/>
            <person name="Lombard V."/>
            <person name="Henrissat B."/>
            <person name="Knabe N."/>
            <person name="Kuees U."/>
            <person name="Lilly W.W."/>
            <person name="Lindquist E."/>
            <person name="Lucas S."/>
            <person name="Magnuson J.K."/>
            <person name="Piumi F."/>
            <person name="Raudaskoski M."/>
            <person name="Salamov A."/>
            <person name="Schmutz J."/>
            <person name="Schwarze F.W.M.R."/>
            <person name="vanKuyk P.A."/>
            <person name="Horton J.S."/>
            <person name="Grigoriev I.V."/>
            <person name="Woesten H.A.B."/>
        </authorList>
    </citation>
    <scope>NUCLEOTIDE SEQUENCE [LARGE SCALE GENOMIC DNA]</scope>
    <source>
        <strain evidence="3">H4-8 / FGSC 9210</strain>
    </source>
</reference>
<dbReference type="OrthoDB" id="10324477at2759"/>
<feature type="compositionally biased region" description="Basic and acidic residues" evidence="1">
    <location>
        <begin position="268"/>
        <end position="313"/>
    </location>
</feature>